<organism evidence="5 6">
    <name type="scientific">Myodes glareolus</name>
    <name type="common">Bank vole</name>
    <name type="synonym">Clethrionomys glareolus</name>
    <dbReference type="NCBI Taxonomy" id="447135"/>
    <lineage>
        <taxon>Eukaryota</taxon>
        <taxon>Metazoa</taxon>
        <taxon>Chordata</taxon>
        <taxon>Craniata</taxon>
        <taxon>Vertebrata</taxon>
        <taxon>Euteleostomi</taxon>
        <taxon>Mammalia</taxon>
        <taxon>Eutheria</taxon>
        <taxon>Euarchontoglires</taxon>
        <taxon>Glires</taxon>
        <taxon>Rodentia</taxon>
        <taxon>Myomorpha</taxon>
        <taxon>Muroidea</taxon>
        <taxon>Cricetidae</taxon>
        <taxon>Arvicolinae</taxon>
        <taxon>Myodes</taxon>
    </lineage>
</organism>
<dbReference type="EMBL" id="JBBHLL010000061">
    <property type="protein sequence ID" value="KAK7822030.1"/>
    <property type="molecule type" value="Genomic_DNA"/>
</dbReference>
<keyword evidence="1" id="KW-0805">Transcription regulation</keyword>
<dbReference type="Proteomes" id="UP001488838">
    <property type="component" value="Unassembled WGS sequence"/>
</dbReference>
<dbReference type="PANTHER" id="PTHR21545">
    <property type="entry name" value="TRANSCRIPTION FACTOR MLR1/2"/>
    <property type="match status" value="1"/>
</dbReference>
<sequence>MDEKCSFCNLQREAVSSTPTEELSSQGQSHTDKIECQAENYLNALFRKKVASLHRDNGKLGQNDGPSDGSGYLLGALNTESYVTIVVPNSDESLEPGPLACPSLLLHGHDLQNLIL</sequence>
<evidence type="ECO:0000313" key="5">
    <source>
        <dbReference type="EMBL" id="KAK7822030.1"/>
    </source>
</evidence>
<evidence type="ECO:0000256" key="3">
    <source>
        <dbReference type="ARBA" id="ARBA00023163"/>
    </source>
</evidence>
<evidence type="ECO:0000256" key="4">
    <source>
        <dbReference type="ARBA" id="ARBA00023242"/>
    </source>
</evidence>
<accession>A0AAW0J5M4</accession>
<proteinExistence type="predicted"/>
<evidence type="ECO:0000313" key="6">
    <source>
        <dbReference type="Proteomes" id="UP001488838"/>
    </source>
</evidence>
<dbReference type="GO" id="GO:0005634">
    <property type="term" value="C:nucleus"/>
    <property type="evidence" value="ECO:0007669"/>
    <property type="project" value="TreeGrafter"/>
</dbReference>
<keyword evidence="2" id="KW-0238">DNA-binding</keyword>
<evidence type="ECO:0000256" key="2">
    <source>
        <dbReference type="ARBA" id="ARBA00023125"/>
    </source>
</evidence>
<dbReference type="AlphaFoldDB" id="A0AAW0J5M4"/>
<dbReference type="GO" id="GO:0003677">
    <property type="term" value="F:DNA binding"/>
    <property type="evidence" value="ECO:0007669"/>
    <property type="project" value="UniProtKB-KW"/>
</dbReference>
<keyword evidence="3" id="KW-0804">Transcription</keyword>
<comment type="caution">
    <text evidence="5">The sequence shown here is derived from an EMBL/GenBank/DDBJ whole genome shotgun (WGS) entry which is preliminary data.</text>
</comment>
<keyword evidence="4" id="KW-0539">Nucleus</keyword>
<reference evidence="5 6" key="1">
    <citation type="journal article" date="2023" name="bioRxiv">
        <title>Conserved and derived expression patterns and positive selection on dental genes reveal complex evolutionary context of ever-growing rodent molars.</title>
        <authorList>
            <person name="Calamari Z.T."/>
            <person name="Song A."/>
            <person name="Cohen E."/>
            <person name="Akter M."/>
            <person name="Roy R.D."/>
            <person name="Hallikas O."/>
            <person name="Christensen M.M."/>
            <person name="Li P."/>
            <person name="Marangoni P."/>
            <person name="Jernvall J."/>
            <person name="Klein O.D."/>
        </authorList>
    </citation>
    <scope>NUCLEOTIDE SEQUENCE [LARGE SCALE GENOMIC DNA]</scope>
    <source>
        <strain evidence="5">V071</strain>
    </source>
</reference>
<gene>
    <name evidence="5" type="ORF">U0070_006579</name>
</gene>
<evidence type="ECO:0000256" key="1">
    <source>
        <dbReference type="ARBA" id="ARBA00023015"/>
    </source>
</evidence>
<keyword evidence="6" id="KW-1185">Reference proteome</keyword>
<dbReference type="GO" id="GO:0006357">
    <property type="term" value="P:regulation of transcription by RNA polymerase II"/>
    <property type="evidence" value="ECO:0007669"/>
    <property type="project" value="TreeGrafter"/>
</dbReference>
<dbReference type="PANTHER" id="PTHR21545:SF10">
    <property type="entry name" value="LIGAND-DEPENDENT NUCLEAR RECEPTOR COREPRESSOR-LIKE PROTEIN"/>
    <property type="match status" value="1"/>
</dbReference>
<protein>
    <submittedName>
        <fullName evidence="5">Uncharacterized protein</fullName>
    </submittedName>
</protein>
<name>A0AAW0J5M4_MYOGA</name>